<dbReference type="PANTHER" id="PTHR39206:SF1">
    <property type="entry name" value="SLL8004 PROTEIN"/>
    <property type="match status" value="1"/>
</dbReference>
<dbReference type="Proteomes" id="UP001371305">
    <property type="component" value="Unassembled WGS sequence"/>
</dbReference>
<gene>
    <name evidence="1" type="ORF">WKV53_24405</name>
</gene>
<organism evidence="1 2">
    <name type="scientific">Luteolibacter soli</name>
    <dbReference type="NCBI Taxonomy" id="3135280"/>
    <lineage>
        <taxon>Bacteria</taxon>
        <taxon>Pseudomonadati</taxon>
        <taxon>Verrucomicrobiota</taxon>
        <taxon>Verrucomicrobiia</taxon>
        <taxon>Verrucomicrobiales</taxon>
        <taxon>Verrucomicrobiaceae</taxon>
        <taxon>Luteolibacter</taxon>
    </lineage>
</organism>
<keyword evidence="2" id="KW-1185">Reference proteome</keyword>
<dbReference type="Pfam" id="PF13671">
    <property type="entry name" value="AAA_33"/>
    <property type="match status" value="1"/>
</dbReference>
<protein>
    <submittedName>
        <fullName evidence="1">AAA family ATPase</fullName>
    </submittedName>
</protein>
<sequence>MKQPSLILIGGPNGAGKTTFAREILTSDLKGMRFLNADEIARGLSPFDPAEVAFKAGRLLLRELDEQIRSQDSFALESTLSGRGHAPILRQARDQGYRIVLHFLWLPNPKESIARVKQRVRKGGHHVPSEDIRRRYPRIFENLVHLYLPLAHEWYFWSARSLPPIPLANSATHAIADVDGFLRSK</sequence>
<accession>A0ABU9B106</accession>
<dbReference type="SUPFAM" id="SSF52540">
    <property type="entry name" value="P-loop containing nucleoside triphosphate hydrolases"/>
    <property type="match status" value="1"/>
</dbReference>
<reference evidence="1 2" key="1">
    <citation type="submission" date="2024-04" db="EMBL/GenBank/DDBJ databases">
        <title>Luteolibacter sp. isolated from soil.</title>
        <authorList>
            <person name="An J."/>
        </authorList>
    </citation>
    <scope>NUCLEOTIDE SEQUENCE [LARGE SCALE GENOMIC DNA]</scope>
    <source>
        <strain evidence="1 2">Y139</strain>
    </source>
</reference>
<evidence type="ECO:0000313" key="1">
    <source>
        <dbReference type="EMBL" id="MEK7953680.1"/>
    </source>
</evidence>
<dbReference type="PANTHER" id="PTHR39206">
    <property type="entry name" value="SLL8004 PROTEIN"/>
    <property type="match status" value="1"/>
</dbReference>
<name>A0ABU9B106_9BACT</name>
<dbReference type="EMBL" id="JBBUKT010000013">
    <property type="protein sequence ID" value="MEK7953680.1"/>
    <property type="molecule type" value="Genomic_DNA"/>
</dbReference>
<evidence type="ECO:0000313" key="2">
    <source>
        <dbReference type="Proteomes" id="UP001371305"/>
    </source>
</evidence>
<dbReference type="Gene3D" id="3.40.50.300">
    <property type="entry name" value="P-loop containing nucleotide triphosphate hydrolases"/>
    <property type="match status" value="1"/>
</dbReference>
<dbReference type="InterPro" id="IPR027417">
    <property type="entry name" value="P-loop_NTPase"/>
</dbReference>
<comment type="caution">
    <text evidence="1">The sequence shown here is derived from an EMBL/GenBank/DDBJ whole genome shotgun (WGS) entry which is preliminary data.</text>
</comment>
<dbReference type="RefSeq" id="WP_341407447.1">
    <property type="nucleotide sequence ID" value="NZ_JBBUKT010000013.1"/>
</dbReference>
<proteinExistence type="predicted"/>